<keyword evidence="5" id="KW-0862">Zinc</keyword>
<dbReference type="InterPro" id="IPR001405">
    <property type="entry name" value="UPF0758"/>
</dbReference>
<proteinExistence type="inferred from homology"/>
<dbReference type="GO" id="GO:0008237">
    <property type="term" value="F:metallopeptidase activity"/>
    <property type="evidence" value="ECO:0007669"/>
    <property type="project" value="UniProtKB-KW"/>
</dbReference>
<keyword evidence="3" id="KW-0479">Metal-binding</keyword>
<dbReference type="PANTHER" id="PTHR30471">
    <property type="entry name" value="DNA REPAIR PROTEIN RADC"/>
    <property type="match status" value="1"/>
</dbReference>
<evidence type="ECO:0000259" key="7">
    <source>
        <dbReference type="PROSITE" id="PS50249"/>
    </source>
</evidence>
<sequence>MTYHIVEVNNMVKEKVEKFYNLLGYKEKKDIRIFQRYFPNNYNLNELTNDMVEDFLSHNPIANEALLLGIEIGKHVAHQRRPQLLNAKYSAEIGRFAQQQIGNLMQEQLSVALLDTQLNVIGWEVVFVGTLSQVQASPREIFQRVLKANAFGFMIAHNHPSGNIMPSNADITFSQRLATIGHQMDLRLFDSFIVTQNEYWSMSENQQLKKVI</sequence>
<dbReference type="Proteomes" id="UP000469952">
    <property type="component" value="Unassembled WGS sequence"/>
</dbReference>
<organism evidence="8 9">
    <name type="scientific">Leuconostoc mesenteroides</name>
    <dbReference type="NCBI Taxonomy" id="1245"/>
    <lineage>
        <taxon>Bacteria</taxon>
        <taxon>Bacillati</taxon>
        <taxon>Bacillota</taxon>
        <taxon>Bacilli</taxon>
        <taxon>Lactobacillales</taxon>
        <taxon>Lactobacillaceae</taxon>
        <taxon>Leuconostoc</taxon>
    </lineage>
</organism>
<dbReference type="CDD" id="cd08071">
    <property type="entry name" value="MPN_DUF2466"/>
    <property type="match status" value="1"/>
</dbReference>
<evidence type="ECO:0000313" key="8">
    <source>
        <dbReference type="EMBL" id="MQR26209.1"/>
    </source>
</evidence>
<keyword evidence="2" id="KW-0645">Protease</keyword>
<keyword evidence="6" id="KW-0482">Metalloprotease</keyword>
<gene>
    <name evidence="8" type="ORF">GFV13_02710</name>
</gene>
<dbReference type="InterPro" id="IPR020891">
    <property type="entry name" value="UPF0758_CS"/>
</dbReference>
<dbReference type="Pfam" id="PF04002">
    <property type="entry name" value="RadC"/>
    <property type="match status" value="1"/>
</dbReference>
<dbReference type="PROSITE" id="PS01302">
    <property type="entry name" value="UPF0758"/>
    <property type="match status" value="1"/>
</dbReference>
<dbReference type="EMBL" id="WIPA01000003">
    <property type="protein sequence ID" value="MQR26209.1"/>
    <property type="molecule type" value="Genomic_DNA"/>
</dbReference>
<dbReference type="OrthoDB" id="9804482at2"/>
<evidence type="ECO:0000256" key="5">
    <source>
        <dbReference type="ARBA" id="ARBA00022833"/>
    </source>
</evidence>
<dbReference type="AlphaFoldDB" id="A0A843Z1C2"/>
<comment type="caution">
    <text evidence="8">The sequence shown here is derived from an EMBL/GenBank/DDBJ whole genome shotgun (WGS) entry which is preliminary data.</text>
</comment>
<evidence type="ECO:0000256" key="1">
    <source>
        <dbReference type="ARBA" id="ARBA00010243"/>
    </source>
</evidence>
<dbReference type="GO" id="GO:0046872">
    <property type="term" value="F:metal ion binding"/>
    <property type="evidence" value="ECO:0007669"/>
    <property type="project" value="UniProtKB-KW"/>
</dbReference>
<dbReference type="GeneID" id="29577182"/>
<reference evidence="8 9" key="1">
    <citation type="submission" date="2019-10" db="EMBL/GenBank/DDBJ databases">
        <title>WGS of Leuconostoc mesenteroides.</title>
        <authorList>
            <person name="Melo Bolivar J."/>
            <person name="Marino-Ramirez L."/>
            <person name="Villamil Diaz L.M."/>
        </authorList>
    </citation>
    <scope>NUCLEOTIDE SEQUENCE [LARGE SCALE GENOMIC DNA]</scope>
    <source>
        <strain evidence="8 9">M11</strain>
    </source>
</reference>
<dbReference type="GO" id="GO:0006508">
    <property type="term" value="P:proteolysis"/>
    <property type="evidence" value="ECO:0007669"/>
    <property type="project" value="UniProtKB-KW"/>
</dbReference>
<keyword evidence="4" id="KW-0378">Hydrolase</keyword>
<evidence type="ECO:0000313" key="9">
    <source>
        <dbReference type="Proteomes" id="UP000469952"/>
    </source>
</evidence>
<evidence type="ECO:0000256" key="3">
    <source>
        <dbReference type="ARBA" id="ARBA00022723"/>
    </source>
</evidence>
<dbReference type="PANTHER" id="PTHR30471:SF3">
    <property type="entry name" value="UPF0758 PROTEIN YEES-RELATED"/>
    <property type="match status" value="1"/>
</dbReference>
<dbReference type="RefSeq" id="WP_105295940.1">
    <property type="nucleotide sequence ID" value="NZ_CAXLJV010000001.1"/>
</dbReference>
<dbReference type="PROSITE" id="PS50249">
    <property type="entry name" value="MPN"/>
    <property type="match status" value="1"/>
</dbReference>
<evidence type="ECO:0000256" key="2">
    <source>
        <dbReference type="ARBA" id="ARBA00022670"/>
    </source>
</evidence>
<protein>
    <submittedName>
        <fullName evidence="8">DNA repair protein</fullName>
    </submittedName>
</protein>
<dbReference type="Gene3D" id="3.40.140.10">
    <property type="entry name" value="Cytidine Deaminase, domain 2"/>
    <property type="match status" value="1"/>
</dbReference>
<comment type="similarity">
    <text evidence="1">Belongs to the UPF0758 family.</text>
</comment>
<dbReference type="InterPro" id="IPR037518">
    <property type="entry name" value="MPN"/>
</dbReference>
<name>A0A843Z1C2_LEUME</name>
<evidence type="ECO:0000256" key="4">
    <source>
        <dbReference type="ARBA" id="ARBA00022801"/>
    </source>
</evidence>
<feature type="domain" description="MPN" evidence="7">
    <location>
        <begin position="78"/>
        <end position="208"/>
    </location>
</feature>
<accession>A0A843Z1C2</accession>
<evidence type="ECO:0000256" key="6">
    <source>
        <dbReference type="ARBA" id="ARBA00023049"/>
    </source>
</evidence>
<dbReference type="InterPro" id="IPR025657">
    <property type="entry name" value="RadC_JAB"/>
</dbReference>